<dbReference type="EMBL" id="JAAAUQ010001174">
    <property type="protein sequence ID" value="KAF9142226.1"/>
    <property type="molecule type" value="Genomic_DNA"/>
</dbReference>
<accession>A0A9P5RSS7</accession>
<evidence type="ECO:0000313" key="3">
    <source>
        <dbReference type="EMBL" id="KAF9142226.1"/>
    </source>
</evidence>
<feature type="region of interest" description="Disordered" evidence="1">
    <location>
        <begin position="343"/>
        <end position="362"/>
    </location>
</feature>
<feature type="region of interest" description="Disordered" evidence="1">
    <location>
        <begin position="400"/>
        <end position="429"/>
    </location>
</feature>
<dbReference type="PANTHER" id="PTHR23244:SF471">
    <property type="entry name" value="GUANINE NUCLEOTIDE-BINDING PROTEIN SUBUNIT BETA 1-RELATED"/>
    <property type="match status" value="1"/>
</dbReference>
<comment type="caution">
    <text evidence="3">The sequence shown here is derived from an EMBL/GenBank/DDBJ whole genome shotgun (WGS) entry which is preliminary data.</text>
</comment>
<dbReference type="Pfam" id="PF24681">
    <property type="entry name" value="Kelch_KLHDC2_KLHL20_DRC7"/>
    <property type="match status" value="1"/>
</dbReference>
<dbReference type="InterPro" id="IPR011043">
    <property type="entry name" value="Gal_Oxase/kelch_b-propeller"/>
</dbReference>
<feature type="region of interest" description="Disordered" evidence="1">
    <location>
        <begin position="499"/>
        <end position="629"/>
    </location>
</feature>
<feature type="compositionally biased region" description="Polar residues" evidence="1">
    <location>
        <begin position="585"/>
        <end position="595"/>
    </location>
</feature>
<dbReference type="OrthoDB" id="432528at2759"/>
<feature type="region of interest" description="Disordered" evidence="1">
    <location>
        <begin position="1"/>
        <end position="35"/>
    </location>
</feature>
<dbReference type="AlphaFoldDB" id="A0A9P5RSS7"/>
<evidence type="ECO:0000256" key="2">
    <source>
        <dbReference type="SAM" id="Phobius"/>
    </source>
</evidence>
<keyword evidence="2" id="KW-1133">Transmembrane helix</keyword>
<feature type="compositionally biased region" description="Low complexity" evidence="1">
    <location>
        <begin position="570"/>
        <end position="584"/>
    </location>
</feature>
<dbReference type="PANTHER" id="PTHR23244">
    <property type="entry name" value="KELCH REPEAT DOMAIN"/>
    <property type="match status" value="1"/>
</dbReference>
<keyword evidence="2" id="KW-0472">Membrane</keyword>
<evidence type="ECO:0000313" key="4">
    <source>
        <dbReference type="Proteomes" id="UP000748756"/>
    </source>
</evidence>
<name>A0A9P5RSS7_9FUNG</name>
<organism evidence="3 4">
    <name type="scientific">Linnemannia schmuckeri</name>
    <dbReference type="NCBI Taxonomy" id="64567"/>
    <lineage>
        <taxon>Eukaryota</taxon>
        <taxon>Fungi</taxon>
        <taxon>Fungi incertae sedis</taxon>
        <taxon>Mucoromycota</taxon>
        <taxon>Mortierellomycotina</taxon>
        <taxon>Mortierellomycetes</taxon>
        <taxon>Mortierellales</taxon>
        <taxon>Mortierellaceae</taxon>
        <taxon>Linnemannia</taxon>
    </lineage>
</organism>
<dbReference type="SUPFAM" id="SSF50965">
    <property type="entry name" value="Galactose oxidase, central domain"/>
    <property type="match status" value="1"/>
</dbReference>
<protein>
    <submittedName>
        <fullName evidence="3">Rho GTPase-activating protein 5</fullName>
    </submittedName>
</protein>
<keyword evidence="2" id="KW-0812">Transmembrane</keyword>
<sequence>MYIRAKEAPRGRQRPSPTSAQNDLPFHPIPVRGPATARTPTRFYILSGDTVGVEPNFNPIPQFMSLDLTVSWPSTQPVWHQLTGGPRQFIFPAAASADGQNLIAFSLSPSFAMRYNVASNTWSPSQIRPDHAVLQGVGTVTDPDTGFVYMAGGYTGNRDTMSVYDFKSDTITTAFQLPVGILRARAYYANVWLKSRKSIFYFGGYSATLDRIASENVLTEFDPNTNTISTVTTTGPSPPMRADHCMASNDDGTLIVIYGGRIQGQMFANDIYVYNAVTHAWQAGPPGLFRVYVACTIVGNQLLVWGGQDEKQKIADSNVLIFNIDTMTWTDHYTAPAYLVGLPQPSEGTNNPSGADPSDSSKKSSVGLIIGASIGGLAFIMAAVLLGYFVQRRRKRPQGVSLLSTRGDDDDPDRKRGGAYPDETTRNDEELQQLRDRLQTQQEEIELHRRLLQLQQEQQQIHQQQQQQQQQASQYRQQTQPYQAASIYTAPAVGVHDPFRNVDGGYPQDSKNTSSAGSSTMASAADPYNPHRHQQQHSPMIPPNSPPIYAAHPYQPHILVPSPTPSHSLVTTSVNASSATNSTVPSRVNSFSAPTYNHGEGSSSNSSNDQPRGYKSGAPTNPQFGARER</sequence>
<feature type="transmembrane region" description="Helical" evidence="2">
    <location>
        <begin position="366"/>
        <end position="390"/>
    </location>
</feature>
<dbReference type="Proteomes" id="UP000748756">
    <property type="component" value="Unassembled WGS sequence"/>
</dbReference>
<dbReference type="Gene3D" id="2.120.10.80">
    <property type="entry name" value="Kelch-type beta propeller"/>
    <property type="match status" value="2"/>
</dbReference>
<dbReference type="InterPro" id="IPR015915">
    <property type="entry name" value="Kelch-typ_b-propeller"/>
</dbReference>
<reference evidence="3" key="1">
    <citation type="journal article" date="2020" name="Fungal Divers.">
        <title>Resolving the Mortierellaceae phylogeny through synthesis of multi-gene phylogenetics and phylogenomics.</title>
        <authorList>
            <person name="Vandepol N."/>
            <person name="Liber J."/>
            <person name="Desiro A."/>
            <person name="Na H."/>
            <person name="Kennedy M."/>
            <person name="Barry K."/>
            <person name="Grigoriev I.V."/>
            <person name="Miller A.N."/>
            <person name="O'Donnell K."/>
            <person name="Stajich J.E."/>
            <person name="Bonito G."/>
        </authorList>
    </citation>
    <scope>NUCLEOTIDE SEQUENCE</scope>
    <source>
        <strain evidence="3">NRRL 6426</strain>
    </source>
</reference>
<evidence type="ECO:0000256" key="1">
    <source>
        <dbReference type="SAM" id="MobiDB-lite"/>
    </source>
</evidence>
<feature type="compositionally biased region" description="Low complexity" evidence="1">
    <location>
        <begin position="513"/>
        <end position="525"/>
    </location>
</feature>
<gene>
    <name evidence="3" type="primary">ARHGAP5</name>
    <name evidence="3" type="ORF">BG015_000998</name>
</gene>
<proteinExistence type="predicted"/>
<keyword evidence="4" id="KW-1185">Reference proteome</keyword>
<feature type="compositionally biased region" description="Basic and acidic residues" evidence="1">
    <location>
        <begin position="1"/>
        <end position="10"/>
    </location>
</feature>